<dbReference type="InterPro" id="IPR006439">
    <property type="entry name" value="HAD-SF_hydro_IA"/>
</dbReference>
<dbReference type="InterPro" id="IPR023198">
    <property type="entry name" value="PGP-like_dom2"/>
</dbReference>
<dbReference type="Gene3D" id="3.40.50.1000">
    <property type="entry name" value="HAD superfamily/HAD-like"/>
    <property type="match status" value="1"/>
</dbReference>
<dbReference type="AlphaFoldDB" id="A0A173YI78"/>
<dbReference type="GO" id="GO:0006281">
    <property type="term" value="P:DNA repair"/>
    <property type="evidence" value="ECO:0007669"/>
    <property type="project" value="TreeGrafter"/>
</dbReference>
<dbReference type="PANTHER" id="PTHR43434">
    <property type="entry name" value="PHOSPHOGLYCOLATE PHOSPHATASE"/>
    <property type="match status" value="1"/>
</dbReference>
<dbReference type="InterPro" id="IPR023214">
    <property type="entry name" value="HAD_sf"/>
</dbReference>
<dbReference type="Gene3D" id="1.10.150.240">
    <property type="entry name" value="Putative phosphatase, domain 2"/>
    <property type="match status" value="1"/>
</dbReference>
<sequence length="207" mass="23655">MKFDGIIFDLDGTLWDSTAEVAKTWTSVIAKYNLNRKEVTVEDLKPCMGKLLDEIASILLPELDPKKQMQVIKECCEYENEYLGEYGATLYDKLEDTLKELSKNHKLFIVSNCQDGYIECFFKAHKLDKYFIDYECPGRTGLPKGENIKLIVERNNLKNPVYVGDTQGDANAAKLANVPFIFAKYGFGNVDEFFNSIESFDELLEII</sequence>
<dbReference type="GO" id="GO:0008967">
    <property type="term" value="F:phosphoglycolate phosphatase activity"/>
    <property type="evidence" value="ECO:0007669"/>
    <property type="project" value="TreeGrafter"/>
</dbReference>
<evidence type="ECO:0000313" key="2">
    <source>
        <dbReference type="Proteomes" id="UP000095558"/>
    </source>
</evidence>
<dbReference type="InterPro" id="IPR041492">
    <property type="entry name" value="HAD_2"/>
</dbReference>
<dbReference type="PANTHER" id="PTHR43434:SF1">
    <property type="entry name" value="PHOSPHOGLYCOLATE PHOSPHATASE"/>
    <property type="match status" value="1"/>
</dbReference>
<accession>A0A173YI78</accession>
<evidence type="ECO:0000313" key="1">
    <source>
        <dbReference type="EMBL" id="CUN62836.1"/>
    </source>
</evidence>
<dbReference type="InterPro" id="IPR036412">
    <property type="entry name" value="HAD-like_sf"/>
</dbReference>
<dbReference type="RefSeq" id="WP_042393959.1">
    <property type="nucleotide sequence ID" value="NZ_CYYT01000013.1"/>
</dbReference>
<protein>
    <submittedName>
        <fullName evidence="1">HAD family phosphatase</fullName>
    </submittedName>
</protein>
<dbReference type="Proteomes" id="UP000095558">
    <property type="component" value="Unassembled WGS sequence"/>
</dbReference>
<dbReference type="InterPro" id="IPR050155">
    <property type="entry name" value="HAD-like_hydrolase_sf"/>
</dbReference>
<dbReference type="NCBIfam" id="TIGR01549">
    <property type="entry name" value="HAD-SF-IA-v1"/>
    <property type="match status" value="1"/>
</dbReference>
<dbReference type="Pfam" id="PF13419">
    <property type="entry name" value="HAD_2"/>
    <property type="match status" value="1"/>
</dbReference>
<gene>
    <name evidence="1" type="ORF">ERS852470_00346</name>
</gene>
<reference evidence="1 2" key="1">
    <citation type="submission" date="2015-09" db="EMBL/GenBank/DDBJ databases">
        <authorList>
            <consortium name="Pathogen Informatics"/>
        </authorList>
    </citation>
    <scope>NUCLEOTIDE SEQUENCE [LARGE SCALE GENOMIC DNA]</scope>
    <source>
        <strain evidence="1 2">2789STDY5834855</strain>
    </source>
</reference>
<dbReference type="GeneID" id="83010467"/>
<proteinExistence type="predicted"/>
<name>A0A173YI78_9CLOT</name>
<dbReference type="SUPFAM" id="SSF56784">
    <property type="entry name" value="HAD-like"/>
    <property type="match status" value="1"/>
</dbReference>
<dbReference type="EMBL" id="CYZV01000003">
    <property type="protein sequence ID" value="CUN62836.1"/>
    <property type="molecule type" value="Genomic_DNA"/>
</dbReference>
<organism evidence="1 2">
    <name type="scientific">Clostridium disporicum</name>
    <dbReference type="NCBI Taxonomy" id="84024"/>
    <lineage>
        <taxon>Bacteria</taxon>
        <taxon>Bacillati</taxon>
        <taxon>Bacillota</taxon>
        <taxon>Clostridia</taxon>
        <taxon>Eubacteriales</taxon>
        <taxon>Clostridiaceae</taxon>
        <taxon>Clostridium</taxon>
    </lineage>
</organism>
<dbReference type="OrthoDB" id="9792518at2"/>